<name>A0A9P4IYE1_9PEZI</name>
<dbReference type="InterPro" id="IPR052396">
    <property type="entry name" value="Meiotic_Drive_Suppr_Kinase"/>
</dbReference>
<gene>
    <name evidence="1" type="ORF">K461DRAFT_315945</name>
</gene>
<accession>A0A9P4IYE1</accession>
<dbReference type="InterPro" id="IPR011009">
    <property type="entry name" value="Kinase-like_dom_sf"/>
</dbReference>
<dbReference type="PANTHER" id="PTHR37171:SF1">
    <property type="entry name" value="SERINE_THREONINE-PROTEIN KINASE YRZF-RELATED"/>
    <property type="match status" value="1"/>
</dbReference>
<evidence type="ECO:0000313" key="1">
    <source>
        <dbReference type="EMBL" id="KAF2149013.1"/>
    </source>
</evidence>
<dbReference type="EMBL" id="ML996092">
    <property type="protein sequence ID" value="KAF2149013.1"/>
    <property type="molecule type" value="Genomic_DNA"/>
</dbReference>
<evidence type="ECO:0008006" key="3">
    <source>
        <dbReference type="Google" id="ProtNLM"/>
    </source>
</evidence>
<dbReference type="Proteomes" id="UP000799439">
    <property type="component" value="Unassembled WGS sequence"/>
</dbReference>
<dbReference type="AlphaFoldDB" id="A0A9P4IYE1"/>
<organism evidence="1 2">
    <name type="scientific">Myriangium duriaei CBS 260.36</name>
    <dbReference type="NCBI Taxonomy" id="1168546"/>
    <lineage>
        <taxon>Eukaryota</taxon>
        <taxon>Fungi</taxon>
        <taxon>Dikarya</taxon>
        <taxon>Ascomycota</taxon>
        <taxon>Pezizomycotina</taxon>
        <taxon>Dothideomycetes</taxon>
        <taxon>Dothideomycetidae</taxon>
        <taxon>Myriangiales</taxon>
        <taxon>Myriangiaceae</taxon>
        <taxon>Myriangium</taxon>
    </lineage>
</organism>
<dbReference type="Gene3D" id="1.10.510.10">
    <property type="entry name" value="Transferase(Phosphotransferase) domain 1"/>
    <property type="match status" value="1"/>
</dbReference>
<reference evidence="1" key="1">
    <citation type="journal article" date="2020" name="Stud. Mycol.">
        <title>101 Dothideomycetes genomes: a test case for predicting lifestyles and emergence of pathogens.</title>
        <authorList>
            <person name="Haridas S."/>
            <person name="Albert R."/>
            <person name="Binder M."/>
            <person name="Bloem J."/>
            <person name="Labutti K."/>
            <person name="Salamov A."/>
            <person name="Andreopoulos B."/>
            <person name="Baker S."/>
            <person name="Barry K."/>
            <person name="Bills G."/>
            <person name="Bluhm B."/>
            <person name="Cannon C."/>
            <person name="Castanera R."/>
            <person name="Culley D."/>
            <person name="Daum C."/>
            <person name="Ezra D."/>
            <person name="Gonzalez J."/>
            <person name="Henrissat B."/>
            <person name="Kuo A."/>
            <person name="Liang C."/>
            <person name="Lipzen A."/>
            <person name="Lutzoni F."/>
            <person name="Magnuson J."/>
            <person name="Mondo S."/>
            <person name="Nolan M."/>
            <person name="Ohm R."/>
            <person name="Pangilinan J."/>
            <person name="Park H.-J."/>
            <person name="Ramirez L."/>
            <person name="Alfaro M."/>
            <person name="Sun H."/>
            <person name="Tritt A."/>
            <person name="Yoshinaga Y."/>
            <person name="Zwiers L.-H."/>
            <person name="Turgeon B."/>
            <person name="Goodwin S."/>
            <person name="Spatafora J."/>
            <person name="Crous P."/>
            <person name="Grigoriev I."/>
        </authorList>
    </citation>
    <scope>NUCLEOTIDE SEQUENCE</scope>
    <source>
        <strain evidence="1">CBS 260.36</strain>
    </source>
</reference>
<dbReference type="PANTHER" id="PTHR37171">
    <property type="entry name" value="SERINE/THREONINE-PROTEIN KINASE YRZF-RELATED"/>
    <property type="match status" value="1"/>
</dbReference>
<comment type="caution">
    <text evidence="1">The sequence shown here is derived from an EMBL/GenBank/DDBJ whole genome shotgun (WGS) entry which is preliminary data.</text>
</comment>
<keyword evidence="2" id="KW-1185">Reference proteome</keyword>
<dbReference type="SUPFAM" id="SSF56112">
    <property type="entry name" value="Protein kinase-like (PK-like)"/>
    <property type="match status" value="1"/>
</dbReference>
<protein>
    <recommendedName>
        <fullName evidence="3">Protein kinase domain-containing protein</fullName>
    </recommendedName>
</protein>
<evidence type="ECO:0000313" key="2">
    <source>
        <dbReference type="Proteomes" id="UP000799439"/>
    </source>
</evidence>
<dbReference type="OrthoDB" id="2687876at2759"/>
<sequence>MSHIELLSCLIEDDGEGAFRLLINGTTIKYVIIEGGIYERMDMCFGPRLAELLPPFPPEDWRLGLVSKRPEDGTPYFEIVDNRPLQGIRNTWHPNEIDHLRFSLQVRLKSNVWEATATEFEEPVILKFATLLWEIHEMEDETEAYSWIRDLGIGPKFLGHLTEDDGRVYGMILEKITDARHAEARDLPACKDALQRLHALGILHGDINRFNFLIKEGKATLLDFCCARKSTDPEEFAAELNEVEGALESESNQD</sequence>
<proteinExistence type="predicted"/>